<evidence type="ECO:0000259" key="2">
    <source>
        <dbReference type="Pfam" id="PF09985"/>
    </source>
</evidence>
<dbReference type="Pfam" id="PF09985">
    <property type="entry name" value="Glucodextran_C"/>
    <property type="match status" value="1"/>
</dbReference>
<gene>
    <name evidence="3" type="ORF">SAMN06269185_2354</name>
</gene>
<protein>
    <submittedName>
        <fullName evidence="3">C-terminal binding-module, SLH-like, of glucodextranase</fullName>
    </submittedName>
</protein>
<dbReference type="SUPFAM" id="SSF49344">
    <property type="entry name" value="CBD9-like"/>
    <property type="match status" value="1"/>
</dbReference>
<feature type="region of interest" description="Disordered" evidence="1">
    <location>
        <begin position="29"/>
        <end position="54"/>
    </location>
</feature>
<dbReference type="Proteomes" id="UP000219453">
    <property type="component" value="Unassembled WGS sequence"/>
</dbReference>
<evidence type="ECO:0000313" key="3">
    <source>
        <dbReference type="EMBL" id="SNZ15032.1"/>
    </source>
</evidence>
<dbReference type="AlphaFoldDB" id="A0A285NZW1"/>
<feature type="region of interest" description="Disordered" evidence="1">
    <location>
        <begin position="249"/>
        <end position="344"/>
    </location>
</feature>
<dbReference type="OrthoDB" id="18576at2157"/>
<proteinExistence type="predicted"/>
<name>A0A285NZW1_NATPI</name>
<reference evidence="3 4" key="1">
    <citation type="submission" date="2017-09" db="EMBL/GenBank/DDBJ databases">
        <authorList>
            <person name="Ehlers B."/>
            <person name="Leendertz F.H."/>
        </authorList>
    </citation>
    <scope>NUCLEOTIDE SEQUENCE [LARGE SCALE GENOMIC DNA]</scope>
    <source>
        <strain evidence="3 4">DSM 27208</strain>
    </source>
</reference>
<evidence type="ECO:0000256" key="1">
    <source>
        <dbReference type="SAM" id="MobiDB-lite"/>
    </source>
</evidence>
<keyword evidence="4" id="KW-1185">Reference proteome</keyword>
<dbReference type="RefSeq" id="WP_097009276.1">
    <property type="nucleotide sequence ID" value="NZ_OBEJ01000003.1"/>
</dbReference>
<organism evidence="3 4">
    <name type="scientific">Natronoarchaeum philippinense</name>
    <dbReference type="NCBI Taxonomy" id="558529"/>
    <lineage>
        <taxon>Archaea</taxon>
        <taxon>Methanobacteriati</taxon>
        <taxon>Methanobacteriota</taxon>
        <taxon>Stenosarchaea group</taxon>
        <taxon>Halobacteria</taxon>
        <taxon>Halobacteriales</taxon>
        <taxon>Natronoarchaeaceae</taxon>
    </lineage>
</organism>
<feature type="domain" description="Glucodextranase-like C-terminal" evidence="2">
    <location>
        <begin position="31"/>
        <end position="240"/>
    </location>
</feature>
<dbReference type="Gene3D" id="2.60.40.1190">
    <property type="match status" value="1"/>
</dbReference>
<dbReference type="InterPro" id="IPR019248">
    <property type="entry name" value="Glucodextran_C"/>
</dbReference>
<sequence length="364" mass="36503">MDRRQYLSGLVAAGGLAVTGVSTTAAQSSAIASWEDPQGDDAGPGNYTYPTSSEIPEGELDLASFTIGTDGDRYTFDFSFHSELTNNWDGANGFSHQVLQVYFKNPDGSGGSTEMRKGINATLESNYHHRLMVTPFPSEVPAVVEDASGNVVSEDVSISTTDASTIRVSIPQSVIGYLESASLVPIVAGWDGYGTGGIRALKESAGEWSFGGAKNDNAPVIIDLVTPEGTSQSDALSYSSDAKASVPYLSIGGSSDGGSSDGGSDDGSSDGGSSDDGGSDDGSSDDGSGSDDGGSSDDGSSDDGGSDDGSSDDSGSESSSDNDGSSDDGSSDSGLPGFGLGVGLVGAAGGALAARRRGEDEDDA</sequence>
<dbReference type="EMBL" id="OBEJ01000003">
    <property type="protein sequence ID" value="SNZ15032.1"/>
    <property type="molecule type" value="Genomic_DNA"/>
</dbReference>
<accession>A0A285NZW1</accession>
<dbReference type="CDD" id="cd09626">
    <property type="entry name" value="DOMON_glucodextranase_like"/>
    <property type="match status" value="1"/>
</dbReference>
<evidence type="ECO:0000313" key="4">
    <source>
        <dbReference type="Proteomes" id="UP000219453"/>
    </source>
</evidence>
<feature type="compositionally biased region" description="Acidic residues" evidence="1">
    <location>
        <begin position="299"/>
        <end position="315"/>
    </location>
</feature>